<dbReference type="PANTHER" id="PTHR36999:SF1">
    <property type="entry name" value="ISOCITRATE DEHYDROGENASE (NADP(+))"/>
    <property type="match status" value="1"/>
</dbReference>
<keyword evidence="5" id="KW-0460">Magnesium</keyword>
<dbReference type="SUPFAM" id="SSF53659">
    <property type="entry name" value="Isocitrate/Isopropylmalate dehydrogenase-like"/>
    <property type="match status" value="1"/>
</dbReference>
<dbReference type="Proteomes" id="UP001501676">
    <property type="component" value="Unassembled WGS sequence"/>
</dbReference>
<sequence>MYCSEARLAGHSGAARFGALSLASEDGTDRLDHNAVRIWSGALVTNSTIIYTHTDEAPALATYSFLPVIQAYASQAGVGVETRDISLAGRILAVFPEYLTEEQRISDALSELGELAKTPEANIIKLPNVSASIPQLKAAVAELQGKGYALPDYPDEPKTDEERDVRARYDKIKGSAVNPVLREGNSDRRAPASVKNYAKAHPHRMGAWSSDSKTNVATMGQDDFRSTEKSVVVPAEDTLRIELVGDDGTTTVLRESVPVQAGEVVDASVMRVAALREFLTAQVARAKAEGVLFSVHLKATMMKVSDPIVFGHVVRAFFPQTFAKYGAVLAAAGLTPNDGLGGLFKGLESLPEGAEIKASFDAELAAGPALAMVDSDKGITNLHVPSDVIVDASMPAMIRTSGHMWGPDGQEHDTLAVLPDSSYAGIYQVVLDDCRANGAFDPATMGSVPNVGLMAQKAEEYGSHDKTFEIPVTGTVRLVDASGTAVLEQAVSAGDIFRACQTKDAPIRDWVKLAVTRARATGDPAVFWLDATRAHDANLIAKVEEYLAEHDTEGLDIKILAPVEAIKLSVERIRRGENTISVTGNVLRDYLTDLFPILELGTSAKMLSVVPLMAGGGLFETGAGGSAPKHVQQLVKENYLRWDSLGEFFALAASFEHLAQTTGNQRAQVLADTLDRATATFLEEDKSPTRRVGGIDNRGSHFYLSLYWAQELAKQTEDAELAKAFGPLAETLSTNEQTIVDELLAVQGSPAEIGGYYQPDPGKAAAIMRPSQTWNSALASLT</sequence>
<dbReference type="InterPro" id="IPR004436">
    <property type="entry name" value="Isocitrate_DH_NADP_mono"/>
</dbReference>
<dbReference type="EC" id="1.1.1.42" evidence="10"/>
<evidence type="ECO:0000256" key="3">
    <source>
        <dbReference type="ARBA" id="ARBA00022532"/>
    </source>
</evidence>
<evidence type="ECO:0000256" key="2">
    <source>
        <dbReference type="ARBA" id="ARBA00022435"/>
    </source>
</evidence>
<evidence type="ECO:0000256" key="10">
    <source>
        <dbReference type="PIRNR" id="PIRNR009407"/>
    </source>
</evidence>
<evidence type="ECO:0000256" key="9">
    <source>
        <dbReference type="ARBA" id="ARBA00046318"/>
    </source>
</evidence>
<reference evidence="12" key="1">
    <citation type="journal article" date="2019" name="Int. J. Syst. Evol. Microbiol.">
        <title>The Global Catalogue of Microorganisms (GCM) 10K type strain sequencing project: providing services to taxonomists for standard genome sequencing and annotation.</title>
        <authorList>
            <consortium name="The Broad Institute Genomics Platform"/>
            <consortium name="The Broad Institute Genome Sequencing Center for Infectious Disease"/>
            <person name="Wu L."/>
            <person name="Ma J."/>
        </authorList>
    </citation>
    <scope>NUCLEOTIDE SEQUENCE [LARGE SCALE GENOMIC DNA]</scope>
    <source>
        <strain evidence="12">JCM 9458</strain>
    </source>
</reference>
<evidence type="ECO:0000256" key="1">
    <source>
        <dbReference type="ARBA" id="ARBA00001946"/>
    </source>
</evidence>
<keyword evidence="12" id="KW-1185">Reference proteome</keyword>
<evidence type="ECO:0000256" key="5">
    <source>
        <dbReference type="ARBA" id="ARBA00022842"/>
    </source>
</evidence>
<dbReference type="PIRSF" id="PIRSF009407">
    <property type="entry name" value="IDH_monmr"/>
    <property type="match status" value="1"/>
</dbReference>
<accession>A0ABP6T6E3</accession>
<comment type="caution">
    <text evidence="11">The sequence shown here is derived from an EMBL/GenBank/DDBJ whole genome shotgun (WGS) entry which is preliminary data.</text>
</comment>
<comment type="cofactor">
    <cofactor evidence="1">
        <name>Mg(2+)</name>
        <dbReference type="ChEBI" id="CHEBI:18420"/>
    </cofactor>
</comment>
<dbReference type="PANTHER" id="PTHR36999">
    <property type="entry name" value="ISOCITRATE DEHYDROGENASE [NADP]"/>
    <property type="match status" value="1"/>
</dbReference>
<gene>
    <name evidence="11" type="ORF">GCM10020369_56430</name>
</gene>
<protein>
    <recommendedName>
        <fullName evidence="10">Isocitrate dehydrogenase [NADP]</fullName>
        <ecNumber evidence="10">1.1.1.42</ecNumber>
    </recommendedName>
    <alternativeName>
        <fullName evidence="10">Oxalosuccinate decarboxylase</fullName>
    </alternativeName>
</protein>
<evidence type="ECO:0000256" key="8">
    <source>
        <dbReference type="ARBA" id="ARBA00023554"/>
    </source>
</evidence>
<keyword evidence="3 10" id="KW-0816">Tricarboxylic acid cycle</keyword>
<evidence type="ECO:0000256" key="6">
    <source>
        <dbReference type="ARBA" id="ARBA00022857"/>
    </source>
</evidence>
<keyword evidence="2 10" id="KW-0329">Glyoxylate bypass</keyword>
<evidence type="ECO:0000256" key="7">
    <source>
        <dbReference type="ARBA" id="ARBA00023002"/>
    </source>
</evidence>
<keyword evidence="7 10" id="KW-0560">Oxidoreductase</keyword>
<name>A0ABP6T6E3_9ACTN</name>
<keyword evidence="6 10" id="KW-0521">NADP</keyword>
<organism evidence="11 12">
    <name type="scientific">Cryptosporangium minutisporangium</name>
    <dbReference type="NCBI Taxonomy" id="113569"/>
    <lineage>
        <taxon>Bacteria</taxon>
        <taxon>Bacillati</taxon>
        <taxon>Actinomycetota</taxon>
        <taxon>Actinomycetes</taxon>
        <taxon>Cryptosporangiales</taxon>
        <taxon>Cryptosporangiaceae</taxon>
        <taxon>Cryptosporangium</taxon>
    </lineage>
</organism>
<dbReference type="Gene3D" id="3.40.718.10">
    <property type="entry name" value="Isopropylmalate Dehydrogenase"/>
    <property type="match status" value="1"/>
</dbReference>
<evidence type="ECO:0000313" key="11">
    <source>
        <dbReference type="EMBL" id="GAA3392922.1"/>
    </source>
</evidence>
<comment type="similarity">
    <text evidence="9 10">Belongs to the monomeric-type IDH family.</text>
</comment>
<keyword evidence="4" id="KW-0479">Metal-binding</keyword>
<proteinExistence type="inferred from homology"/>
<dbReference type="Pfam" id="PF03971">
    <property type="entry name" value="IDH"/>
    <property type="match status" value="1"/>
</dbReference>
<evidence type="ECO:0000256" key="4">
    <source>
        <dbReference type="ARBA" id="ARBA00022723"/>
    </source>
</evidence>
<dbReference type="EMBL" id="BAAAYN010000040">
    <property type="protein sequence ID" value="GAA3392922.1"/>
    <property type="molecule type" value="Genomic_DNA"/>
</dbReference>
<dbReference type="NCBIfam" id="TIGR00178">
    <property type="entry name" value="monomer_idh"/>
    <property type="match status" value="1"/>
</dbReference>
<evidence type="ECO:0000313" key="12">
    <source>
        <dbReference type="Proteomes" id="UP001501676"/>
    </source>
</evidence>
<comment type="catalytic activity">
    <reaction evidence="8 10">
        <text>D-threo-isocitrate + NADP(+) = 2-oxoglutarate + CO2 + NADPH</text>
        <dbReference type="Rhea" id="RHEA:19629"/>
        <dbReference type="ChEBI" id="CHEBI:15562"/>
        <dbReference type="ChEBI" id="CHEBI:16526"/>
        <dbReference type="ChEBI" id="CHEBI:16810"/>
        <dbReference type="ChEBI" id="CHEBI:57783"/>
        <dbReference type="ChEBI" id="CHEBI:58349"/>
        <dbReference type="EC" id="1.1.1.42"/>
    </reaction>
</comment>